<dbReference type="OrthoDB" id="10600938at2759"/>
<organism evidence="2 3">
    <name type="scientific">Melanomma pulvis-pyrius CBS 109.77</name>
    <dbReference type="NCBI Taxonomy" id="1314802"/>
    <lineage>
        <taxon>Eukaryota</taxon>
        <taxon>Fungi</taxon>
        <taxon>Dikarya</taxon>
        <taxon>Ascomycota</taxon>
        <taxon>Pezizomycotina</taxon>
        <taxon>Dothideomycetes</taxon>
        <taxon>Pleosporomycetidae</taxon>
        <taxon>Pleosporales</taxon>
        <taxon>Melanommataceae</taxon>
        <taxon>Melanomma</taxon>
    </lineage>
</organism>
<protein>
    <recommendedName>
        <fullName evidence="4">Glycoside hydrolase family 18 protein</fullName>
    </recommendedName>
</protein>
<dbReference type="AlphaFoldDB" id="A0A6A6XY17"/>
<dbReference type="EMBL" id="MU001738">
    <property type="protein sequence ID" value="KAF2801153.1"/>
    <property type="molecule type" value="Genomic_DNA"/>
</dbReference>
<keyword evidence="1" id="KW-0732">Signal</keyword>
<gene>
    <name evidence="2" type="ORF">K505DRAFT_331036</name>
</gene>
<evidence type="ECO:0000313" key="3">
    <source>
        <dbReference type="Proteomes" id="UP000799757"/>
    </source>
</evidence>
<evidence type="ECO:0000256" key="1">
    <source>
        <dbReference type="SAM" id="SignalP"/>
    </source>
</evidence>
<accession>A0A6A6XY17</accession>
<proteinExistence type="predicted"/>
<name>A0A6A6XY17_9PLEO</name>
<feature type="chain" id="PRO_5025352795" description="Glycoside hydrolase family 18 protein" evidence="1">
    <location>
        <begin position="16"/>
        <end position="655"/>
    </location>
</feature>
<feature type="signal peptide" evidence="1">
    <location>
        <begin position="1"/>
        <end position="15"/>
    </location>
</feature>
<dbReference type="Proteomes" id="UP000799757">
    <property type="component" value="Unassembled WGS sequence"/>
</dbReference>
<keyword evidence="3" id="KW-1185">Reference proteome</keyword>
<evidence type="ECO:0008006" key="4">
    <source>
        <dbReference type="Google" id="ProtNLM"/>
    </source>
</evidence>
<reference evidence="2" key="1">
    <citation type="journal article" date="2020" name="Stud. Mycol.">
        <title>101 Dothideomycetes genomes: a test case for predicting lifestyles and emergence of pathogens.</title>
        <authorList>
            <person name="Haridas S."/>
            <person name="Albert R."/>
            <person name="Binder M."/>
            <person name="Bloem J."/>
            <person name="Labutti K."/>
            <person name="Salamov A."/>
            <person name="Andreopoulos B."/>
            <person name="Baker S."/>
            <person name="Barry K."/>
            <person name="Bills G."/>
            <person name="Bluhm B."/>
            <person name="Cannon C."/>
            <person name="Castanera R."/>
            <person name="Culley D."/>
            <person name="Daum C."/>
            <person name="Ezra D."/>
            <person name="Gonzalez J."/>
            <person name="Henrissat B."/>
            <person name="Kuo A."/>
            <person name="Liang C."/>
            <person name="Lipzen A."/>
            <person name="Lutzoni F."/>
            <person name="Magnuson J."/>
            <person name="Mondo S."/>
            <person name="Nolan M."/>
            <person name="Ohm R."/>
            <person name="Pangilinan J."/>
            <person name="Park H.-J."/>
            <person name="Ramirez L."/>
            <person name="Alfaro M."/>
            <person name="Sun H."/>
            <person name="Tritt A."/>
            <person name="Yoshinaga Y."/>
            <person name="Zwiers L.-H."/>
            <person name="Turgeon B."/>
            <person name="Goodwin S."/>
            <person name="Spatafora J."/>
            <person name="Crous P."/>
            <person name="Grigoriev I."/>
        </authorList>
    </citation>
    <scope>NUCLEOTIDE SEQUENCE</scope>
    <source>
        <strain evidence="2">CBS 109.77</strain>
    </source>
</reference>
<evidence type="ECO:0000313" key="2">
    <source>
        <dbReference type="EMBL" id="KAF2801153.1"/>
    </source>
</evidence>
<sequence>MKSATSLLLIQLCLGTTIIAQQKTIIAEDPANYEVSLPTPPPVPTGSDITVLADDGVNVFLGLDLSQKVIAAYDANCADVGSTTCTVAMQDALGVSPTADGIQKRIVPLVVAGVAIAIAVSIQWAINIQLWKSQAGKVYSPLSLHIPAAQTSSLQGLGNDNNWVYAPKTGEPGYTVTMTPQPIPEPSMKPTTEDKDGGKILHLPGMTEAIKEAYTHVVCKRDFEKTASCIAQFAESIVKLAQAGGSLANFAYISPWDFPDPEETLLKDALAQVTDYSGHFYIGPSDIERLNVVEAATWVSWAHVNEELTLADDLTFSADLIKKGITKSGGCTDGPAEQDTPYCSNCGGDQAGTTKGDAGDSRGKCVGFGGTYFRDCPCFIDEYEDGIGPSRADVDLAFQALLALPDIAPEIDPNAYDKICFKQQLDVRADKSNWKWGQRNTMKTKIDEFCASVFPENEFTGTYETGSRDAFQLHMKYTMPPTKEQCTDKLGDLVDNCDSDGVLNQHNVKWGGRSTMKASGDIFEVIPTEQRVSTSAVNWECNTWDNRDSKGVKGKDGQPLPEKTDDEMMKEQCVHQLYNIGWLKSSSCGNSYQITFTGSNGYASHEDCWNYNYACISDSINNQNGVVMTGTHWAGSAGQVKNYLGIRCWIGFNGY</sequence>